<reference evidence="9" key="2">
    <citation type="submission" date="2019-10" db="EMBL/GenBank/DDBJ databases">
        <authorList>
            <consortium name="NCBI Genome Project"/>
        </authorList>
    </citation>
    <scope>NUCLEOTIDE SEQUENCE</scope>
    <source>
        <strain evidence="9">NI907</strain>
    </source>
</reference>
<reference evidence="9" key="3">
    <citation type="submission" date="2025-08" db="UniProtKB">
        <authorList>
            <consortium name="RefSeq"/>
        </authorList>
    </citation>
    <scope>IDENTIFICATION</scope>
    <source>
        <strain evidence="9">NI907</strain>
    </source>
</reference>
<evidence type="ECO:0000256" key="3">
    <source>
        <dbReference type="ARBA" id="ARBA00022630"/>
    </source>
</evidence>
<dbReference type="Gene3D" id="3.50.50.60">
    <property type="entry name" value="FAD/NAD(P)-binding domain"/>
    <property type="match status" value="2"/>
</dbReference>
<proteinExistence type="inferred from homology"/>
<comment type="similarity">
    <text evidence="2">Belongs to the FAD-binding monooxygenase family.</text>
</comment>
<keyword evidence="5" id="KW-0521">NADP</keyword>
<dbReference type="KEGG" id="pgri:PgNI_12045"/>
<dbReference type="InterPro" id="IPR036188">
    <property type="entry name" value="FAD/NAD-bd_sf"/>
</dbReference>
<evidence type="ECO:0008006" key="10">
    <source>
        <dbReference type="Google" id="ProtNLM"/>
    </source>
</evidence>
<evidence type="ECO:0000256" key="4">
    <source>
        <dbReference type="ARBA" id="ARBA00022827"/>
    </source>
</evidence>
<dbReference type="GO" id="GO:0004499">
    <property type="term" value="F:N,N-dimethylaniline monooxygenase activity"/>
    <property type="evidence" value="ECO:0007669"/>
    <property type="project" value="InterPro"/>
</dbReference>
<keyword evidence="4" id="KW-0274">FAD</keyword>
<dbReference type="Proteomes" id="UP000515153">
    <property type="component" value="Unplaced"/>
</dbReference>
<gene>
    <name evidence="9" type="ORF">PgNI_12045</name>
</gene>
<organism evidence="8 9">
    <name type="scientific">Pyricularia grisea</name>
    <name type="common">Crabgrass-specific blast fungus</name>
    <name type="synonym">Magnaporthe grisea</name>
    <dbReference type="NCBI Taxonomy" id="148305"/>
    <lineage>
        <taxon>Eukaryota</taxon>
        <taxon>Fungi</taxon>
        <taxon>Dikarya</taxon>
        <taxon>Ascomycota</taxon>
        <taxon>Pezizomycotina</taxon>
        <taxon>Sordariomycetes</taxon>
        <taxon>Sordariomycetidae</taxon>
        <taxon>Magnaporthales</taxon>
        <taxon>Pyriculariaceae</taxon>
        <taxon>Pyricularia</taxon>
    </lineage>
</organism>
<dbReference type="Pfam" id="PF00743">
    <property type="entry name" value="FMO-like"/>
    <property type="match status" value="1"/>
</dbReference>
<evidence type="ECO:0000256" key="1">
    <source>
        <dbReference type="ARBA" id="ARBA00001974"/>
    </source>
</evidence>
<name>A0A6P8AR15_PYRGI</name>
<protein>
    <recommendedName>
        <fullName evidence="10">FAD/NAD(P)-binding domain-containing protein</fullName>
    </recommendedName>
</protein>
<keyword evidence="6" id="KW-0560">Oxidoreductase</keyword>
<reference evidence="9" key="1">
    <citation type="journal article" date="2019" name="Mol. Biol. Evol.">
        <title>Blast fungal genomes show frequent chromosomal changes, gene gains and losses, and effector gene turnover.</title>
        <authorList>
            <person name="Gomez Luciano L.B."/>
            <person name="Jason Tsai I."/>
            <person name="Chuma I."/>
            <person name="Tosa Y."/>
            <person name="Chen Y.H."/>
            <person name="Li J.Y."/>
            <person name="Li M.Y."/>
            <person name="Jade Lu M.Y."/>
            <person name="Nakayashiki H."/>
            <person name="Li W.H."/>
        </authorList>
    </citation>
    <scope>NUCLEOTIDE SEQUENCE</scope>
    <source>
        <strain evidence="9">NI907</strain>
    </source>
</reference>
<dbReference type="GO" id="GO:0050661">
    <property type="term" value="F:NADP binding"/>
    <property type="evidence" value="ECO:0007669"/>
    <property type="project" value="InterPro"/>
</dbReference>
<dbReference type="Pfam" id="PF13450">
    <property type="entry name" value="NAD_binding_8"/>
    <property type="match status" value="1"/>
</dbReference>
<dbReference type="InterPro" id="IPR020946">
    <property type="entry name" value="Flavin_mOase-like"/>
</dbReference>
<comment type="cofactor">
    <cofactor evidence="1">
        <name>FAD</name>
        <dbReference type="ChEBI" id="CHEBI:57692"/>
    </cofactor>
</comment>
<dbReference type="GO" id="GO:0050660">
    <property type="term" value="F:flavin adenine dinucleotide binding"/>
    <property type="evidence" value="ECO:0007669"/>
    <property type="project" value="InterPro"/>
</dbReference>
<evidence type="ECO:0000256" key="2">
    <source>
        <dbReference type="ARBA" id="ARBA00010139"/>
    </source>
</evidence>
<dbReference type="PANTHER" id="PTHR43098:SF2">
    <property type="entry name" value="FAD-BINDING MONOOXYGENASE AUSB-RELATED"/>
    <property type="match status" value="1"/>
</dbReference>
<dbReference type="RefSeq" id="XP_030977329.1">
    <property type="nucleotide sequence ID" value="XM_031132002.1"/>
</dbReference>
<dbReference type="PANTHER" id="PTHR43098">
    <property type="entry name" value="L-ORNITHINE N(5)-MONOOXYGENASE-RELATED"/>
    <property type="match status" value="1"/>
</dbReference>
<dbReference type="InterPro" id="IPR050775">
    <property type="entry name" value="FAD-binding_Monooxygenases"/>
</dbReference>
<evidence type="ECO:0000256" key="5">
    <source>
        <dbReference type="ARBA" id="ARBA00022857"/>
    </source>
</evidence>
<dbReference type="GeneID" id="41966907"/>
<evidence type="ECO:0000313" key="9">
    <source>
        <dbReference type="RefSeq" id="XP_030977329.1"/>
    </source>
</evidence>
<feature type="region of interest" description="Disordered" evidence="7">
    <location>
        <begin position="1"/>
        <end position="21"/>
    </location>
</feature>
<evidence type="ECO:0000256" key="6">
    <source>
        <dbReference type="ARBA" id="ARBA00023002"/>
    </source>
</evidence>
<keyword evidence="3" id="KW-0285">Flavoprotein</keyword>
<keyword evidence="8" id="KW-1185">Reference proteome</keyword>
<dbReference type="AlphaFoldDB" id="A0A6P8AR15"/>
<evidence type="ECO:0000313" key="8">
    <source>
        <dbReference type="Proteomes" id="UP000515153"/>
    </source>
</evidence>
<dbReference type="SUPFAM" id="SSF51905">
    <property type="entry name" value="FAD/NAD(P)-binding domain"/>
    <property type="match status" value="1"/>
</dbReference>
<accession>A0A6P8AR15</accession>
<dbReference type="OrthoDB" id="66881at2759"/>
<evidence type="ECO:0000256" key="7">
    <source>
        <dbReference type="SAM" id="MobiDB-lite"/>
    </source>
</evidence>
<sequence>MAINNVENGLNGQTIGPATDADISQPDIAAIYQKYQEEAHKRRREDGGEQYIDLEEEEDVRKSSRHFANLIDDPWVDHEALNAKTPPLKDGDDIKFLVMGTGFCGLVHAVRLIEAGFSVDDIRLVDIAGDVGGTWYWNRYPGLQCDSEASIYLPLLEETGYIPKHRYARGEEIRLHAVRIAEKWGLRDKALFRTAATSFTWDDERRRWVVRLTTERGPAADPINLTVTAQFVVLANGILCHPKVPKIEGLEDYKGQMLHTARWKYDITGGNPGNPFCDKLQGKRVGFIGTGATGVQCATELSKCAGELFIFQRTPSAIHERGQKEIDTKEWKEKVATGPGWWTIRNANFSGVVAREPEMMEMGNLVDDGWTKLDAYKVLTGGPHAQQPMPMEKIPEYVQNAMMLDLPASERARQRVDQVVRNKETAEALKAWYPVWCKRPTFHDEYLETFNHDNVTLVQTENHGVQRATSKGLVVNGKEYELDIIVFGTGFRAPSKDFAEPSRMSNATITGSSGTTLRHKWLESETGPRSLHGLLTNDFPNLFLTGPLMTGSSSSVTYVFDVMARHAAHVTAEATRRAEEAGGADRLKIQPTAEAEAAWAMELAMRAAYGAPLATCTPGYVTDEGSLNFTPKMAGATAYAPGMNAYARVLDEWRKKGGLEGLEVSF</sequence>
<feature type="compositionally biased region" description="Polar residues" evidence="7">
    <location>
        <begin position="1"/>
        <end position="16"/>
    </location>
</feature>